<evidence type="ECO:0000256" key="1">
    <source>
        <dbReference type="ARBA" id="ARBA00022741"/>
    </source>
</evidence>
<feature type="domain" description="YjeF C-terminal" evidence="7">
    <location>
        <begin position="11"/>
        <end position="293"/>
    </location>
</feature>
<dbReference type="SUPFAM" id="SSF53613">
    <property type="entry name" value="Ribokinase-like"/>
    <property type="match status" value="1"/>
</dbReference>
<accession>A0ABV8MKM5</accession>
<comment type="subunit">
    <text evidence="6">Homotetramer.</text>
</comment>
<comment type="caution">
    <text evidence="6">Lacks conserved residue(s) required for the propagation of feature annotation.</text>
</comment>
<dbReference type="InterPro" id="IPR000631">
    <property type="entry name" value="CARKD"/>
</dbReference>
<dbReference type="HAMAP" id="MF_01965">
    <property type="entry name" value="NADHX_dehydratase"/>
    <property type="match status" value="1"/>
</dbReference>
<protein>
    <recommendedName>
        <fullName evidence="6">ADP-dependent (S)-NAD(P)H-hydrate dehydratase</fullName>
        <ecNumber evidence="6">4.2.1.136</ecNumber>
    </recommendedName>
    <alternativeName>
        <fullName evidence="6">ADP-dependent NAD(P)HX dehydratase</fullName>
    </alternativeName>
</protein>
<dbReference type="PROSITE" id="PS51383">
    <property type="entry name" value="YJEF_C_3"/>
    <property type="match status" value="1"/>
</dbReference>
<dbReference type="EMBL" id="JBHSBU010000001">
    <property type="protein sequence ID" value="MFC4158702.1"/>
    <property type="molecule type" value="Genomic_DNA"/>
</dbReference>
<comment type="similarity">
    <text evidence="6">Belongs to the NnrD/CARKD family.</text>
</comment>
<keyword evidence="2 6" id="KW-0067">ATP-binding</keyword>
<feature type="binding site" evidence="6">
    <location>
        <position position="117"/>
    </location>
    <ligand>
        <name>(6S)-NADPHX</name>
        <dbReference type="ChEBI" id="CHEBI:64076"/>
    </ligand>
</feature>
<dbReference type="PANTHER" id="PTHR12592">
    <property type="entry name" value="ATP-DEPENDENT (S)-NAD(P)H-HYDRATE DEHYDRATASE FAMILY MEMBER"/>
    <property type="match status" value="1"/>
</dbReference>
<comment type="catalytic activity">
    <reaction evidence="6">
        <text>(6S)-NADHX + ADP = AMP + phosphate + NADH + H(+)</text>
        <dbReference type="Rhea" id="RHEA:32223"/>
        <dbReference type="ChEBI" id="CHEBI:15378"/>
        <dbReference type="ChEBI" id="CHEBI:43474"/>
        <dbReference type="ChEBI" id="CHEBI:57945"/>
        <dbReference type="ChEBI" id="CHEBI:64074"/>
        <dbReference type="ChEBI" id="CHEBI:456215"/>
        <dbReference type="ChEBI" id="CHEBI:456216"/>
        <dbReference type="EC" id="4.2.1.136"/>
    </reaction>
</comment>
<feature type="binding site" evidence="6">
    <location>
        <position position="167"/>
    </location>
    <ligand>
        <name>(6S)-NADPHX</name>
        <dbReference type="ChEBI" id="CHEBI:64076"/>
    </ligand>
</feature>
<dbReference type="EC" id="4.2.1.136" evidence="6"/>
<feature type="binding site" evidence="6">
    <location>
        <position position="233"/>
    </location>
    <ligand>
        <name>AMP</name>
        <dbReference type="ChEBI" id="CHEBI:456215"/>
    </ligand>
</feature>
<dbReference type="CDD" id="cd01171">
    <property type="entry name" value="YXKO-related"/>
    <property type="match status" value="1"/>
</dbReference>
<evidence type="ECO:0000256" key="4">
    <source>
        <dbReference type="ARBA" id="ARBA00023027"/>
    </source>
</evidence>
<reference evidence="9" key="1">
    <citation type="journal article" date="2019" name="Int. J. Syst. Evol. Microbiol.">
        <title>The Global Catalogue of Microorganisms (GCM) 10K type strain sequencing project: providing services to taxonomists for standard genome sequencing and annotation.</title>
        <authorList>
            <consortium name="The Broad Institute Genomics Platform"/>
            <consortium name="The Broad Institute Genome Sequencing Center for Infectious Disease"/>
            <person name="Wu L."/>
            <person name="Ma J."/>
        </authorList>
    </citation>
    <scope>NUCLEOTIDE SEQUENCE [LARGE SCALE GENOMIC DNA]</scope>
    <source>
        <strain evidence="9">LMG 29894</strain>
    </source>
</reference>
<feature type="binding site" evidence="6">
    <location>
        <position position="234"/>
    </location>
    <ligand>
        <name>(6S)-NADPHX</name>
        <dbReference type="ChEBI" id="CHEBI:64076"/>
    </ligand>
</feature>
<comment type="caution">
    <text evidence="8">The sequence shown here is derived from an EMBL/GenBank/DDBJ whole genome shotgun (WGS) entry which is preliminary data.</text>
</comment>
<evidence type="ECO:0000256" key="2">
    <source>
        <dbReference type="ARBA" id="ARBA00022840"/>
    </source>
</evidence>
<evidence type="ECO:0000313" key="8">
    <source>
        <dbReference type="EMBL" id="MFC4158702.1"/>
    </source>
</evidence>
<evidence type="ECO:0000256" key="3">
    <source>
        <dbReference type="ARBA" id="ARBA00022857"/>
    </source>
</evidence>
<evidence type="ECO:0000256" key="6">
    <source>
        <dbReference type="HAMAP-Rule" id="MF_01965"/>
    </source>
</evidence>
<sequence length="305" mass="31245">MSLMTEQALDADSLHLQPLPEYAAHGDKETRGHVLVIGGGPEMPGSAWLAAMAALRAGAGKLTVATGASCAPAAACAWPEARVIGLPECGDGGLDVIGLQRLEPVIARADCVLVGPGMQDEERTRHFVAALLPSLASKQTILDARAMDALSAPGVVPLAGATLLTPHAGELAHLTGWSKEDILARPRALARMAAEAWRAMVLLKGPISYLALPDGRTWCHNGHQIGLATSGSGDVLAGVVAGLAAGGLALEQAAAWAVKLHALAGARLSKRMGAVGYLASEIAAEIPPALHDLQQTQTCCGCGQE</sequence>
<keyword evidence="5 6" id="KW-0456">Lyase</keyword>
<organism evidence="8 9">
    <name type="scientific">Chitinimonas lacunae</name>
    <dbReference type="NCBI Taxonomy" id="1963018"/>
    <lineage>
        <taxon>Bacteria</taxon>
        <taxon>Pseudomonadati</taxon>
        <taxon>Pseudomonadota</taxon>
        <taxon>Betaproteobacteria</taxon>
        <taxon>Neisseriales</taxon>
        <taxon>Chitinibacteraceae</taxon>
        <taxon>Chitinimonas</taxon>
    </lineage>
</organism>
<keyword evidence="1 6" id="KW-0547">Nucleotide-binding</keyword>
<comment type="cofactor">
    <cofactor evidence="6">
        <name>Mg(2+)</name>
        <dbReference type="ChEBI" id="CHEBI:18420"/>
    </cofactor>
</comment>
<comment type="function">
    <text evidence="6">Catalyzes the dehydration of the S-form of NAD(P)HX at the expense of ADP, which is converted to AMP. Together with NAD(P)HX epimerase, which catalyzes the epimerization of the S- and R-forms, the enzyme allows the repair of both epimers of NAD(P)HX, a damaged form of NAD(P)H that is a result of enzymatic or heat-dependent hydration.</text>
</comment>
<keyword evidence="4 6" id="KW-0520">NAD</keyword>
<dbReference type="NCBIfam" id="TIGR00196">
    <property type="entry name" value="yjeF_cterm"/>
    <property type="match status" value="1"/>
</dbReference>
<evidence type="ECO:0000259" key="7">
    <source>
        <dbReference type="PROSITE" id="PS51383"/>
    </source>
</evidence>
<dbReference type="PANTHER" id="PTHR12592:SF0">
    <property type="entry name" value="ATP-DEPENDENT (S)-NAD(P)H-HYDRATE DEHYDRATASE"/>
    <property type="match status" value="1"/>
</dbReference>
<dbReference type="Proteomes" id="UP001595791">
    <property type="component" value="Unassembled WGS sequence"/>
</dbReference>
<keyword evidence="3 6" id="KW-0521">NADP</keyword>
<dbReference type="RefSeq" id="WP_378161663.1">
    <property type="nucleotide sequence ID" value="NZ_JBHSBU010000001.1"/>
</dbReference>
<gene>
    <name evidence="6" type="primary">nnrD</name>
    <name evidence="8" type="ORF">ACFOW7_04920</name>
</gene>
<feature type="binding site" evidence="6">
    <location>
        <begin position="204"/>
        <end position="208"/>
    </location>
    <ligand>
        <name>AMP</name>
        <dbReference type="ChEBI" id="CHEBI:456215"/>
    </ligand>
</feature>
<dbReference type="Gene3D" id="3.40.1190.20">
    <property type="match status" value="1"/>
</dbReference>
<dbReference type="InterPro" id="IPR029056">
    <property type="entry name" value="Ribokinase-like"/>
</dbReference>
<comment type="catalytic activity">
    <reaction evidence="6">
        <text>(6S)-NADPHX + ADP = AMP + phosphate + NADPH + H(+)</text>
        <dbReference type="Rhea" id="RHEA:32235"/>
        <dbReference type="ChEBI" id="CHEBI:15378"/>
        <dbReference type="ChEBI" id="CHEBI:43474"/>
        <dbReference type="ChEBI" id="CHEBI:57783"/>
        <dbReference type="ChEBI" id="CHEBI:64076"/>
        <dbReference type="ChEBI" id="CHEBI:456215"/>
        <dbReference type="ChEBI" id="CHEBI:456216"/>
        <dbReference type="EC" id="4.2.1.136"/>
    </reaction>
</comment>
<proteinExistence type="inferred from homology"/>
<name>A0ABV8MKM5_9NEIS</name>
<evidence type="ECO:0000256" key="5">
    <source>
        <dbReference type="ARBA" id="ARBA00023239"/>
    </source>
</evidence>
<dbReference type="Pfam" id="PF01256">
    <property type="entry name" value="Carb_kinase"/>
    <property type="match status" value="1"/>
</dbReference>
<evidence type="ECO:0000313" key="9">
    <source>
        <dbReference type="Proteomes" id="UP001595791"/>
    </source>
</evidence>
<keyword evidence="9" id="KW-1185">Reference proteome</keyword>